<accession>A0ABP0P107</accession>
<protein>
    <submittedName>
        <fullName evidence="1">Uncharacterized protein</fullName>
    </submittedName>
</protein>
<dbReference type="Gene3D" id="3.30.530.20">
    <property type="match status" value="1"/>
</dbReference>
<dbReference type="EMBL" id="CAXAMN010022428">
    <property type="protein sequence ID" value="CAK9069318.1"/>
    <property type="molecule type" value="Genomic_DNA"/>
</dbReference>
<dbReference type="SUPFAM" id="SSF55961">
    <property type="entry name" value="Bet v1-like"/>
    <property type="match status" value="1"/>
</dbReference>
<keyword evidence="2" id="KW-1185">Reference proteome</keyword>
<name>A0ABP0P107_9DINO</name>
<evidence type="ECO:0000313" key="2">
    <source>
        <dbReference type="Proteomes" id="UP001642484"/>
    </source>
</evidence>
<gene>
    <name evidence="1" type="ORF">CCMP2556_LOCUS34089</name>
</gene>
<organism evidence="1 2">
    <name type="scientific">Durusdinium trenchii</name>
    <dbReference type="NCBI Taxonomy" id="1381693"/>
    <lineage>
        <taxon>Eukaryota</taxon>
        <taxon>Sar</taxon>
        <taxon>Alveolata</taxon>
        <taxon>Dinophyceae</taxon>
        <taxon>Suessiales</taxon>
        <taxon>Symbiodiniaceae</taxon>
        <taxon>Durusdinium</taxon>
    </lineage>
</organism>
<proteinExistence type="predicted"/>
<evidence type="ECO:0000313" key="1">
    <source>
        <dbReference type="EMBL" id="CAK9069318.1"/>
    </source>
</evidence>
<comment type="caution">
    <text evidence="1">The sequence shown here is derived from an EMBL/GenBank/DDBJ whole genome shotgun (WGS) entry which is preliminary data.</text>
</comment>
<dbReference type="InterPro" id="IPR023393">
    <property type="entry name" value="START-like_dom_sf"/>
</dbReference>
<reference evidence="1 2" key="1">
    <citation type="submission" date="2024-02" db="EMBL/GenBank/DDBJ databases">
        <authorList>
            <person name="Chen Y."/>
            <person name="Shah S."/>
            <person name="Dougan E. K."/>
            <person name="Thang M."/>
            <person name="Chan C."/>
        </authorList>
    </citation>
    <scope>NUCLEOTIDE SEQUENCE [LARGE SCALE GENOMIC DNA]</scope>
</reference>
<dbReference type="Proteomes" id="UP001642484">
    <property type="component" value="Unassembled WGS sequence"/>
</dbReference>
<sequence length="419" mass="46230">MFRAWRGCGGCGPLLLRAGQVHRARYIRCIVSKREGKRFPCTLAFATSSFLACNIGSWSSCEGPEESKELVFADEEVALLASVVEAATENLLQWAQAPAHWWDECRTIRVAGFRDARHCQKKLEGFPLKLQMVSAVWEDVSLEELIMVTEVIDDCAKLQFVPVMEKVQTRLVFGGGLRLLQTSIRPALLGLVSSREVDSLMKEPEMRESGWVVSTGVGLQSPLLVEKIENGGSSVLKTLVSAPPSKGKVRAIDHTSGYAFRAGDQPRSWHVHILLLSEPGGGLPHWAMEMGIYYGILDWFVAAKKFLAEKVGSVMKVGSVVCFLLAAWGFGPGFTGHVKCHSTTFLESRWSSLWHFVAHALTFLAGFQPSADKPSCFFPALFPTIRQTQLWKVFTLSCSLSTVWAACGADRHHLCLQAA</sequence>